<keyword evidence="4" id="KW-1185">Reference proteome</keyword>
<feature type="domain" description="Copper amine oxidase-like N-terminal" evidence="2">
    <location>
        <begin position="41"/>
        <end position="147"/>
    </location>
</feature>
<dbReference type="InterPro" id="IPR036582">
    <property type="entry name" value="Mao_N_sf"/>
</dbReference>
<dbReference type="Gene3D" id="3.30.457.10">
    <property type="entry name" value="Copper amine oxidase-like, N-terminal domain"/>
    <property type="match status" value="1"/>
</dbReference>
<dbReference type="InterPro" id="IPR012854">
    <property type="entry name" value="Cu_amine_oxidase-like_N"/>
</dbReference>
<sequence>MGLALLCVLMAAAVVPVSGAGGVSTTTMNIWLHLDEPVAYVDSAKVDLDTPGVLKDGNMRFVPIKFLGEKMGFEVKWNDKSHRVEVKTSRAVIELDSVNKSVFINGVYLPFDSVARMFNDKLMVKESWLMDFFGAKYTFNAEQKRLEITYVKRPPSIVDKDGNSRPVARFTFGKPVYKIGEPIQYIDLSYDPDAEGLVYEWAGKEEAFFSSGKHLITLKVKDGKGLVSETYSRYIQISSEVMYKSPMDYKLHVYPLQTLVPTNWTEVYAYFNDLPAFEKKVTEDRSRKLLVSDSPETFEDKGILYADKVQGKARLYADHINGSDEKVQFVIMATNPGTKPVKVKTTNKGEVYPSIYANLIGHEASVEFLLADPTSRELEVPPGQSRVYVQMPEFLPGQGVNVIYDVETDGLIEFSFMAIDSSIESPTSTYPLLYKQLPGDGHIRGTFPVTEKRWDIDASAFTKPTRLIFGDNDYDEWQKGIDPTLNAEVTDDGNYGVVYKIHSDKPRKMAILLQARGGPFKGPLKINGEFVLAPPSGVITAFESVQILARTTGEEPSLDIEFTPPAGSAFPMNLIFYPLD</sequence>
<organism evidence="3 4">
    <name type="scientific">Paenibacillus oceani</name>
    <dbReference type="NCBI Taxonomy" id="2772510"/>
    <lineage>
        <taxon>Bacteria</taxon>
        <taxon>Bacillati</taxon>
        <taxon>Bacillota</taxon>
        <taxon>Bacilli</taxon>
        <taxon>Bacillales</taxon>
        <taxon>Paenibacillaceae</taxon>
        <taxon>Paenibacillus</taxon>
    </lineage>
</organism>
<accession>A0A927CD65</accession>
<protein>
    <submittedName>
        <fullName evidence="3">Copper amine oxidase N-terminal domain-containing protein</fullName>
    </submittedName>
</protein>
<dbReference type="Pfam" id="PF07833">
    <property type="entry name" value="Cu_amine_oxidN1"/>
    <property type="match status" value="1"/>
</dbReference>
<dbReference type="Proteomes" id="UP000639396">
    <property type="component" value="Unassembled WGS sequence"/>
</dbReference>
<keyword evidence="1" id="KW-0732">Signal</keyword>
<comment type="caution">
    <text evidence="3">The sequence shown here is derived from an EMBL/GenBank/DDBJ whole genome shotgun (WGS) entry which is preliminary data.</text>
</comment>
<proteinExistence type="predicted"/>
<dbReference type="SUPFAM" id="SSF49299">
    <property type="entry name" value="PKD domain"/>
    <property type="match status" value="1"/>
</dbReference>
<dbReference type="AlphaFoldDB" id="A0A927CD65"/>
<feature type="signal peptide" evidence="1">
    <location>
        <begin position="1"/>
        <end position="20"/>
    </location>
</feature>
<evidence type="ECO:0000256" key="1">
    <source>
        <dbReference type="SAM" id="SignalP"/>
    </source>
</evidence>
<dbReference type="SUPFAM" id="SSF55383">
    <property type="entry name" value="Copper amine oxidase, domain N"/>
    <property type="match status" value="1"/>
</dbReference>
<dbReference type="InterPro" id="IPR035986">
    <property type="entry name" value="PKD_dom_sf"/>
</dbReference>
<evidence type="ECO:0000313" key="4">
    <source>
        <dbReference type="Proteomes" id="UP000639396"/>
    </source>
</evidence>
<evidence type="ECO:0000313" key="3">
    <source>
        <dbReference type="EMBL" id="MBD2864657.1"/>
    </source>
</evidence>
<name>A0A927CD65_9BACL</name>
<evidence type="ECO:0000259" key="2">
    <source>
        <dbReference type="Pfam" id="PF07833"/>
    </source>
</evidence>
<reference evidence="3" key="1">
    <citation type="submission" date="2020-09" db="EMBL/GenBank/DDBJ databases">
        <title>A novel bacterium of genus Paenibacillus, isolated from South China Sea.</title>
        <authorList>
            <person name="Huang H."/>
            <person name="Mo K."/>
            <person name="Hu Y."/>
        </authorList>
    </citation>
    <scope>NUCLEOTIDE SEQUENCE</scope>
    <source>
        <strain evidence="3">IB182363</strain>
    </source>
</reference>
<gene>
    <name evidence="3" type="ORF">IDH45_21965</name>
</gene>
<feature type="chain" id="PRO_5038821168" evidence="1">
    <location>
        <begin position="21"/>
        <end position="580"/>
    </location>
</feature>
<dbReference type="EMBL" id="JACXJA010000031">
    <property type="protein sequence ID" value="MBD2864657.1"/>
    <property type="molecule type" value="Genomic_DNA"/>
</dbReference>